<keyword evidence="1" id="KW-0472">Membrane</keyword>
<accession>A0A4V1J1F1</accession>
<dbReference type="AlphaFoldDB" id="A0A4V1J1F1"/>
<organism evidence="2 3">
    <name type="scientific">Syncephalis pseudoplumigaleata</name>
    <dbReference type="NCBI Taxonomy" id="1712513"/>
    <lineage>
        <taxon>Eukaryota</taxon>
        <taxon>Fungi</taxon>
        <taxon>Fungi incertae sedis</taxon>
        <taxon>Zoopagomycota</taxon>
        <taxon>Zoopagomycotina</taxon>
        <taxon>Zoopagomycetes</taxon>
        <taxon>Zoopagales</taxon>
        <taxon>Piptocephalidaceae</taxon>
        <taxon>Syncephalis</taxon>
    </lineage>
</organism>
<keyword evidence="1" id="KW-1133">Transmembrane helix</keyword>
<evidence type="ECO:0000256" key="1">
    <source>
        <dbReference type="SAM" id="Phobius"/>
    </source>
</evidence>
<evidence type="ECO:0008006" key="4">
    <source>
        <dbReference type="Google" id="ProtNLM"/>
    </source>
</evidence>
<keyword evidence="3" id="KW-1185">Reference proteome</keyword>
<proteinExistence type="predicted"/>
<dbReference type="Proteomes" id="UP000278143">
    <property type="component" value="Unassembled WGS sequence"/>
</dbReference>
<feature type="transmembrane region" description="Helical" evidence="1">
    <location>
        <begin position="195"/>
        <end position="217"/>
    </location>
</feature>
<feature type="transmembrane region" description="Helical" evidence="1">
    <location>
        <begin position="50"/>
        <end position="69"/>
    </location>
</feature>
<dbReference type="OrthoDB" id="10434877at2759"/>
<gene>
    <name evidence="2" type="ORF">SYNPS1DRAFT_29414</name>
</gene>
<evidence type="ECO:0000313" key="3">
    <source>
        <dbReference type="Proteomes" id="UP000278143"/>
    </source>
</evidence>
<reference evidence="3" key="1">
    <citation type="journal article" date="2018" name="Nat. Microbiol.">
        <title>Leveraging single-cell genomics to expand the fungal tree of life.</title>
        <authorList>
            <person name="Ahrendt S.R."/>
            <person name="Quandt C.A."/>
            <person name="Ciobanu D."/>
            <person name="Clum A."/>
            <person name="Salamov A."/>
            <person name="Andreopoulos B."/>
            <person name="Cheng J.F."/>
            <person name="Woyke T."/>
            <person name="Pelin A."/>
            <person name="Henrissat B."/>
            <person name="Reynolds N.K."/>
            <person name="Benny G.L."/>
            <person name="Smith M.E."/>
            <person name="James T.Y."/>
            <person name="Grigoriev I.V."/>
        </authorList>
    </citation>
    <scope>NUCLEOTIDE SEQUENCE [LARGE SCALE GENOMIC DNA]</scope>
    <source>
        <strain evidence="3">Benny S71-1</strain>
    </source>
</reference>
<feature type="transmembrane region" description="Helical" evidence="1">
    <location>
        <begin position="90"/>
        <end position="113"/>
    </location>
</feature>
<dbReference type="EMBL" id="KZ990011">
    <property type="protein sequence ID" value="RKP24839.1"/>
    <property type="molecule type" value="Genomic_DNA"/>
</dbReference>
<feature type="transmembrane region" description="Helical" evidence="1">
    <location>
        <begin position="238"/>
        <end position="257"/>
    </location>
</feature>
<feature type="transmembrane region" description="Helical" evidence="1">
    <location>
        <begin position="152"/>
        <end position="175"/>
    </location>
</feature>
<sequence>MPTLVHYHLDRYPLPHDATTSWSMFFHPLGEMNVADFLTEQLGDRQEQRFRFVGIELIICLTVVGLYVFARNLVKSLSMTVTSSDMFIPWCCLLSSFLGVATSIVALITLLGAAFNCRILIWTVGFSWSLSVTCNSLILLRKAYLILCRKRWIIYVSVPLMIPQLCYLPLTMHLTFVTLEREIGCANYYSVGFRWYWATTNALVNIFFSGIFCNIALKQYRMFKSEAWKRMARDGIQTMGLATLSNVVSCILPHIHLEYVNFDMLLVLDW</sequence>
<evidence type="ECO:0000313" key="2">
    <source>
        <dbReference type="EMBL" id="RKP24839.1"/>
    </source>
</evidence>
<feature type="transmembrane region" description="Helical" evidence="1">
    <location>
        <begin position="119"/>
        <end position="140"/>
    </location>
</feature>
<protein>
    <recommendedName>
        <fullName evidence="4">G-protein coupled receptors family 1 profile domain-containing protein</fullName>
    </recommendedName>
</protein>
<keyword evidence="1" id="KW-0812">Transmembrane</keyword>
<name>A0A4V1J1F1_9FUNG</name>